<sequence>MKVSKYLLSVSLLLAGMFGFHSCDDETYDVTGNPNNLVYFNQKSSDGKSNFYSFNVDWTSVGAVGDEVTLKVPVKTTRPADGGLVVYAGVNNALVDTYNQQNGTAYSALPANTVQFVKQSVTVPAGAMESADSIEFTIPAENYIPLTERLYLLPVVISSVEGNGSPSVQAGTLWASISLSLPGDKKTDASISDLAFWGTYKMNTQEFPSVYSFTINTESAVQQDETVVLEKDMDLVATYNERFGTSYTPLPDNADISVEGLEATIEVAKKVSTPVTVTLNSLDNLVEGTTYMMPITMKELSVGLNEKDGYNTVFVIVDYKKAGSEGEYVPDDPSGKFAALDITNSNMYANFYFDSYLQKRLSSFTYEIKIKANSLPNGHISRFFAFNGTDNTIMMRFGEGGTGNKLQCVLGGNAGNHFANKMFSTNTWYMLTLVYDGSKFTFYVDGEKDFESSCTGYSTNFQGVEIGMSWAGYREDQKFDGSIAETRVWNRALAEAEVKEGIGTVDPESPGLMAYWKMNEGDGYIFYDATGNGYNIDWSNTWRCITESEPNPGTQLTDTHTYVQWDKSEDNVIAK</sequence>
<dbReference type="InterPro" id="IPR013320">
    <property type="entry name" value="ConA-like_dom_sf"/>
</dbReference>
<evidence type="ECO:0000313" key="3">
    <source>
        <dbReference type="EMBL" id="MCZ8372397.1"/>
    </source>
</evidence>
<keyword evidence="4" id="KW-1185">Reference proteome</keyword>
<dbReference type="Gene3D" id="2.60.40.1740">
    <property type="entry name" value="hypothetical protein (bacova_03559)"/>
    <property type="match status" value="2"/>
</dbReference>
<evidence type="ECO:0000256" key="1">
    <source>
        <dbReference type="SAM" id="SignalP"/>
    </source>
</evidence>
<dbReference type="Pfam" id="PF13385">
    <property type="entry name" value="Laminin_G_3"/>
    <property type="match status" value="1"/>
</dbReference>
<keyword evidence="1" id="KW-0732">Signal</keyword>
<dbReference type="SUPFAM" id="SSF49899">
    <property type="entry name" value="Concanavalin A-like lectins/glucanases"/>
    <property type="match status" value="1"/>
</dbReference>
<gene>
    <name evidence="3" type="ORF">O6P32_06695</name>
</gene>
<dbReference type="EMBL" id="JAPZVM010000004">
    <property type="protein sequence ID" value="MCZ8372397.1"/>
    <property type="molecule type" value="Genomic_DNA"/>
</dbReference>
<dbReference type="RefSeq" id="WP_269877597.1">
    <property type="nucleotide sequence ID" value="NZ_JAPZVM010000004.1"/>
</dbReference>
<reference evidence="3" key="1">
    <citation type="submission" date="2022-12" db="EMBL/GenBank/DDBJ databases">
        <title>Phocaeicola acetigenes sp. nov., isolated feces from a healthy human.</title>
        <authorList>
            <person name="Do H."/>
            <person name="Ha Y.B."/>
            <person name="Kim J.-S."/>
            <person name="Suh M.K."/>
            <person name="Kim H.S."/>
            <person name="Lee J.-S."/>
        </authorList>
    </citation>
    <scope>NUCLEOTIDE SEQUENCE</scope>
    <source>
        <strain evidence="3">KGMB11183</strain>
    </source>
</reference>
<evidence type="ECO:0000259" key="2">
    <source>
        <dbReference type="Pfam" id="PF08522"/>
    </source>
</evidence>
<name>A0ABT4PH66_9BACT</name>
<proteinExistence type="predicted"/>
<feature type="signal peptide" evidence="1">
    <location>
        <begin position="1"/>
        <end position="22"/>
    </location>
</feature>
<dbReference type="Gene3D" id="2.60.120.200">
    <property type="match status" value="1"/>
</dbReference>
<feature type="domain" description="BT-3987-like N-terminal" evidence="2">
    <location>
        <begin position="36"/>
        <end position="163"/>
    </location>
</feature>
<dbReference type="Proteomes" id="UP001141933">
    <property type="component" value="Unassembled WGS sequence"/>
</dbReference>
<dbReference type="InterPro" id="IPR013728">
    <property type="entry name" value="BT_3987-like_N"/>
</dbReference>
<comment type="caution">
    <text evidence="3">The sequence shown here is derived from an EMBL/GenBank/DDBJ whole genome shotgun (WGS) entry which is preliminary data.</text>
</comment>
<feature type="domain" description="BT-3987-like N-terminal" evidence="2">
    <location>
        <begin position="211"/>
        <end position="299"/>
    </location>
</feature>
<organism evidence="3 4">
    <name type="scientific">Phocaeicola acetigenes</name>
    <dbReference type="NCBI Taxonomy" id="3016083"/>
    <lineage>
        <taxon>Bacteria</taxon>
        <taxon>Pseudomonadati</taxon>
        <taxon>Bacteroidota</taxon>
        <taxon>Bacteroidia</taxon>
        <taxon>Bacteroidales</taxon>
        <taxon>Bacteroidaceae</taxon>
        <taxon>Phocaeicola</taxon>
    </lineage>
</organism>
<accession>A0ABT4PH66</accession>
<protein>
    <submittedName>
        <fullName evidence="3">DUF1735 and LamG domain-containing protein</fullName>
    </submittedName>
</protein>
<evidence type="ECO:0000313" key="4">
    <source>
        <dbReference type="Proteomes" id="UP001141933"/>
    </source>
</evidence>
<feature type="chain" id="PRO_5045917515" evidence="1">
    <location>
        <begin position="23"/>
        <end position="575"/>
    </location>
</feature>
<dbReference type="Pfam" id="PF08522">
    <property type="entry name" value="BT_3987-like_N"/>
    <property type="match status" value="2"/>
</dbReference>